<keyword evidence="1" id="KW-0812">Transmembrane</keyword>
<feature type="transmembrane region" description="Helical" evidence="1">
    <location>
        <begin position="101"/>
        <end position="123"/>
    </location>
</feature>
<keyword evidence="1" id="KW-0472">Membrane</keyword>
<sequence length="536" mass="57341">MGSGYPAGILLGVLDAPRRVPLIWAGLSLLAFAGLAWAVTGDRSPLDGLDQWGRRSEDWADESAPLVEVLRAIELGFNTIGMTVLTVIVASWLFTRGQRRAALFAVMVMGVAALATTGLKLVLGRDRPEWQDTFGLHANHSFPSGHASSAAAFAGIMVVLALLFIRRANLRRVAVAVAVGWWLLVCADRIFLGRHFPTDVIAGSLLGLAVVLLCLAFIDPRPRSTAANVDPLPEVFTSQRRLAVILNPIKVEDVGQFRSVVNAMAVESGWSEPRWHFTTIEDPGGGMADKAAVEGTDLVLVCGGDGTVREACAELAGTGIPVGIIPAGTGNLLARNLGIPLYLRSAIDVALNGQDRAIDLVDVSGDGLADTHFMVMAGMGFDAALMEGVNEDFKAKIGWIAYVISGLRSLMFPAVKFEVQIDDDDPTTHRARTIVVGNVGYLQAGMPLLPDASIDDGLLDVVILHPKRFLSWIPLAVRVLSKGAKSDELIHRSTGARVVIRASADTPRQLDGDSIGAGRELRMECVHGRLLVRVPR</sequence>
<dbReference type="KEGG" id="npi:G7071_04650"/>
<dbReference type="GO" id="GO:0008654">
    <property type="term" value="P:phospholipid biosynthetic process"/>
    <property type="evidence" value="ECO:0007669"/>
    <property type="project" value="InterPro"/>
</dbReference>
<keyword evidence="3" id="KW-0418">Kinase</keyword>
<dbReference type="SUPFAM" id="SSF48317">
    <property type="entry name" value="Acid phosphatase/Vanadium-dependent haloperoxidase"/>
    <property type="match status" value="1"/>
</dbReference>
<name>A0A6G7YDF2_9ACTN</name>
<dbReference type="RefSeq" id="WP_166315493.1">
    <property type="nucleotide sequence ID" value="NZ_CP049866.1"/>
</dbReference>
<dbReference type="InterPro" id="IPR001206">
    <property type="entry name" value="Diacylglycerol_kinase_cat_dom"/>
</dbReference>
<feature type="transmembrane region" description="Helical" evidence="1">
    <location>
        <begin position="172"/>
        <end position="192"/>
    </location>
</feature>
<dbReference type="InterPro" id="IPR000326">
    <property type="entry name" value="PAP2/HPO"/>
</dbReference>
<keyword evidence="1" id="KW-1133">Transmembrane helix</keyword>
<organism evidence="3 4">
    <name type="scientific">Nocardioides piscis</name>
    <dbReference type="NCBI Taxonomy" id="2714938"/>
    <lineage>
        <taxon>Bacteria</taxon>
        <taxon>Bacillati</taxon>
        <taxon>Actinomycetota</taxon>
        <taxon>Actinomycetes</taxon>
        <taxon>Propionibacteriales</taxon>
        <taxon>Nocardioidaceae</taxon>
        <taxon>Nocardioides</taxon>
    </lineage>
</organism>
<dbReference type="GO" id="GO:0016301">
    <property type="term" value="F:kinase activity"/>
    <property type="evidence" value="ECO:0007669"/>
    <property type="project" value="UniProtKB-KW"/>
</dbReference>
<dbReference type="CDD" id="cd03392">
    <property type="entry name" value="PAP2_like_2"/>
    <property type="match status" value="1"/>
</dbReference>
<feature type="transmembrane region" description="Helical" evidence="1">
    <location>
        <begin position="20"/>
        <end position="39"/>
    </location>
</feature>
<feature type="transmembrane region" description="Helical" evidence="1">
    <location>
        <begin position="75"/>
        <end position="94"/>
    </location>
</feature>
<dbReference type="SMART" id="SM00046">
    <property type="entry name" value="DAGKc"/>
    <property type="match status" value="1"/>
</dbReference>
<dbReference type="AlphaFoldDB" id="A0A6G7YDF2"/>
<proteinExistence type="predicted"/>
<dbReference type="InterPro" id="IPR005218">
    <property type="entry name" value="Diacylglycerol/lipid_kinase"/>
</dbReference>
<dbReference type="PANTHER" id="PTHR14969:SF13">
    <property type="entry name" value="AT30094P"/>
    <property type="match status" value="1"/>
</dbReference>
<feature type="transmembrane region" description="Helical" evidence="1">
    <location>
        <begin position="143"/>
        <end position="165"/>
    </location>
</feature>
<dbReference type="InterPro" id="IPR045540">
    <property type="entry name" value="YegS/DAGK_C"/>
</dbReference>
<dbReference type="SUPFAM" id="SSF111331">
    <property type="entry name" value="NAD kinase/diacylglycerol kinase-like"/>
    <property type="match status" value="1"/>
</dbReference>
<dbReference type="Pfam" id="PF01569">
    <property type="entry name" value="PAP2"/>
    <property type="match status" value="1"/>
</dbReference>
<accession>A0A6G7YDF2</accession>
<dbReference type="Pfam" id="PF19279">
    <property type="entry name" value="YegS_C"/>
    <property type="match status" value="1"/>
</dbReference>
<dbReference type="PANTHER" id="PTHR14969">
    <property type="entry name" value="SPHINGOSINE-1-PHOSPHATE PHOSPHOHYDROLASE"/>
    <property type="match status" value="1"/>
</dbReference>
<reference evidence="3 4" key="1">
    <citation type="submission" date="2020-03" db="EMBL/GenBank/DDBJ databases">
        <title>Nocardioides sp. nov., isolated from fish.</title>
        <authorList>
            <person name="Hyun D.-W."/>
            <person name="Bae J.-W."/>
        </authorList>
    </citation>
    <scope>NUCLEOTIDE SEQUENCE [LARGE SCALE GENOMIC DNA]</scope>
    <source>
        <strain evidence="3 4">HDW12A</strain>
    </source>
</reference>
<dbReference type="EMBL" id="CP049866">
    <property type="protein sequence ID" value="QIK74823.1"/>
    <property type="molecule type" value="Genomic_DNA"/>
</dbReference>
<dbReference type="Gene3D" id="3.40.50.10330">
    <property type="entry name" value="Probable inorganic polyphosphate/atp-NAD kinase, domain 1"/>
    <property type="match status" value="1"/>
</dbReference>
<evidence type="ECO:0000259" key="2">
    <source>
        <dbReference type="PROSITE" id="PS50146"/>
    </source>
</evidence>
<dbReference type="NCBIfam" id="TIGR00147">
    <property type="entry name" value="YegS/Rv2252/BmrU family lipid kinase"/>
    <property type="match status" value="1"/>
</dbReference>
<keyword evidence="4" id="KW-1185">Reference proteome</keyword>
<dbReference type="Gene3D" id="2.60.200.40">
    <property type="match status" value="1"/>
</dbReference>
<feature type="transmembrane region" description="Helical" evidence="1">
    <location>
        <begin position="198"/>
        <end position="218"/>
    </location>
</feature>
<feature type="domain" description="DAGKc" evidence="2">
    <location>
        <begin position="237"/>
        <end position="367"/>
    </location>
</feature>
<gene>
    <name evidence="3" type="ORF">G7071_04650</name>
</gene>
<dbReference type="Pfam" id="PF00781">
    <property type="entry name" value="DAGK_cat"/>
    <property type="match status" value="1"/>
</dbReference>
<dbReference type="Proteomes" id="UP000502035">
    <property type="component" value="Chromosome"/>
</dbReference>
<evidence type="ECO:0000313" key="4">
    <source>
        <dbReference type="Proteomes" id="UP000502035"/>
    </source>
</evidence>
<dbReference type="GO" id="GO:0005524">
    <property type="term" value="F:ATP binding"/>
    <property type="evidence" value="ECO:0007669"/>
    <property type="project" value="InterPro"/>
</dbReference>
<dbReference type="InterPro" id="IPR036938">
    <property type="entry name" value="PAP2/HPO_sf"/>
</dbReference>
<keyword evidence="3" id="KW-0808">Transferase</keyword>
<dbReference type="InterPro" id="IPR017438">
    <property type="entry name" value="ATP-NAD_kinase_N"/>
</dbReference>
<evidence type="ECO:0000313" key="3">
    <source>
        <dbReference type="EMBL" id="QIK74823.1"/>
    </source>
</evidence>
<dbReference type="PROSITE" id="PS50146">
    <property type="entry name" value="DAGK"/>
    <property type="match status" value="1"/>
</dbReference>
<dbReference type="InterPro" id="IPR016064">
    <property type="entry name" value="NAD/diacylglycerol_kinase_sf"/>
</dbReference>
<evidence type="ECO:0000256" key="1">
    <source>
        <dbReference type="SAM" id="Phobius"/>
    </source>
</evidence>
<protein>
    <submittedName>
        <fullName evidence="3">YegS/Rv2252/BmrU family lipid kinase</fullName>
    </submittedName>
</protein>
<dbReference type="SMART" id="SM00014">
    <property type="entry name" value="acidPPc"/>
    <property type="match status" value="1"/>
</dbReference>
<dbReference type="Gene3D" id="1.20.144.10">
    <property type="entry name" value="Phosphatidic acid phosphatase type 2/haloperoxidase"/>
    <property type="match status" value="1"/>
</dbReference>